<name>A0ABQ6JB46_9ACTN</name>
<gene>
    <name evidence="2" type="ORF">GCM10025868_06570</name>
</gene>
<sequence>MAGALRKTMVYLGLAEEDDRYDESSYDAYDEYDQPEHDRREHHGATSVDARDERRDHARNEEPR</sequence>
<feature type="compositionally biased region" description="Basic and acidic residues" evidence="1">
    <location>
        <begin position="34"/>
        <end position="64"/>
    </location>
</feature>
<evidence type="ECO:0000313" key="3">
    <source>
        <dbReference type="Proteomes" id="UP001157017"/>
    </source>
</evidence>
<organism evidence="2 3">
    <name type="scientific">Angustibacter aerolatus</name>
    <dbReference type="NCBI Taxonomy" id="1162965"/>
    <lineage>
        <taxon>Bacteria</taxon>
        <taxon>Bacillati</taxon>
        <taxon>Actinomycetota</taxon>
        <taxon>Actinomycetes</taxon>
        <taxon>Kineosporiales</taxon>
        <taxon>Kineosporiaceae</taxon>
    </lineage>
</organism>
<evidence type="ECO:0008006" key="4">
    <source>
        <dbReference type="Google" id="ProtNLM"/>
    </source>
</evidence>
<keyword evidence="3" id="KW-1185">Reference proteome</keyword>
<feature type="compositionally biased region" description="Acidic residues" evidence="1">
    <location>
        <begin position="15"/>
        <end position="33"/>
    </location>
</feature>
<dbReference type="Proteomes" id="UP001157017">
    <property type="component" value="Unassembled WGS sequence"/>
</dbReference>
<dbReference type="EMBL" id="BSUZ01000001">
    <property type="protein sequence ID" value="GMA85407.1"/>
    <property type="molecule type" value="Genomic_DNA"/>
</dbReference>
<proteinExistence type="predicted"/>
<accession>A0ABQ6JB46</accession>
<reference evidence="3" key="1">
    <citation type="journal article" date="2019" name="Int. J. Syst. Evol. Microbiol.">
        <title>The Global Catalogue of Microorganisms (GCM) 10K type strain sequencing project: providing services to taxonomists for standard genome sequencing and annotation.</title>
        <authorList>
            <consortium name="The Broad Institute Genomics Platform"/>
            <consortium name="The Broad Institute Genome Sequencing Center for Infectious Disease"/>
            <person name="Wu L."/>
            <person name="Ma J."/>
        </authorList>
    </citation>
    <scope>NUCLEOTIDE SEQUENCE [LARGE SCALE GENOMIC DNA]</scope>
    <source>
        <strain evidence="3">NBRC 108730</strain>
    </source>
</reference>
<comment type="caution">
    <text evidence="2">The sequence shown here is derived from an EMBL/GenBank/DDBJ whole genome shotgun (WGS) entry which is preliminary data.</text>
</comment>
<protein>
    <recommendedName>
        <fullName evidence="4">Cell division protein SepF</fullName>
    </recommendedName>
</protein>
<feature type="region of interest" description="Disordered" evidence="1">
    <location>
        <begin position="15"/>
        <end position="64"/>
    </location>
</feature>
<evidence type="ECO:0000313" key="2">
    <source>
        <dbReference type="EMBL" id="GMA85407.1"/>
    </source>
</evidence>
<evidence type="ECO:0000256" key="1">
    <source>
        <dbReference type="SAM" id="MobiDB-lite"/>
    </source>
</evidence>